<feature type="transmembrane region" description="Helical" evidence="6">
    <location>
        <begin position="550"/>
        <end position="573"/>
    </location>
</feature>
<feature type="transmembrane region" description="Helical" evidence="6">
    <location>
        <begin position="517"/>
        <end position="538"/>
    </location>
</feature>
<dbReference type="Pfam" id="PF05425">
    <property type="entry name" value="CopD"/>
    <property type="match status" value="1"/>
</dbReference>
<evidence type="ECO:0000256" key="3">
    <source>
        <dbReference type="ARBA" id="ARBA00022692"/>
    </source>
</evidence>
<dbReference type="PANTHER" id="PTHR34820:SF4">
    <property type="entry name" value="INNER MEMBRANE PROTEIN YEBZ"/>
    <property type="match status" value="1"/>
</dbReference>
<feature type="transmembrane region" description="Helical" evidence="6">
    <location>
        <begin position="339"/>
        <end position="362"/>
    </location>
</feature>
<comment type="caution">
    <text evidence="8">The sequence shown here is derived from an EMBL/GenBank/DDBJ whole genome shotgun (WGS) entry which is preliminary data.</text>
</comment>
<keyword evidence="2" id="KW-1003">Cell membrane</keyword>
<feature type="transmembrane region" description="Helical" evidence="6">
    <location>
        <begin position="65"/>
        <end position="89"/>
    </location>
</feature>
<feature type="transmembrane region" description="Helical" evidence="6">
    <location>
        <begin position="469"/>
        <end position="489"/>
    </location>
</feature>
<dbReference type="InterPro" id="IPR032694">
    <property type="entry name" value="CopC/D"/>
</dbReference>
<dbReference type="InterPro" id="IPR008457">
    <property type="entry name" value="Cu-R_CopD_dom"/>
</dbReference>
<evidence type="ECO:0000259" key="7">
    <source>
        <dbReference type="Pfam" id="PF05425"/>
    </source>
</evidence>
<evidence type="ECO:0000313" key="8">
    <source>
        <dbReference type="EMBL" id="GAA2017232.1"/>
    </source>
</evidence>
<evidence type="ECO:0000256" key="6">
    <source>
        <dbReference type="SAM" id="Phobius"/>
    </source>
</evidence>
<evidence type="ECO:0000256" key="5">
    <source>
        <dbReference type="ARBA" id="ARBA00023136"/>
    </source>
</evidence>
<feature type="transmembrane region" description="Helical" evidence="6">
    <location>
        <begin position="634"/>
        <end position="656"/>
    </location>
</feature>
<feature type="transmembrane region" description="Helical" evidence="6">
    <location>
        <begin position="188"/>
        <end position="208"/>
    </location>
</feature>
<evidence type="ECO:0000313" key="9">
    <source>
        <dbReference type="Proteomes" id="UP001501285"/>
    </source>
</evidence>
<dbReference type="PANTHER" id="PTHR34820">
    <property type="entry name" value="INNER MEMBRANE PROTEIN YEBZ"/>
    <property type="match status" value="1"/>
</dbReference>
<feature type="transmembrane region" description="Helical" evidence="6">
    <location>
        <begin position="288"/>
        <end position="309"/>
    </location>
</feature>
<proteinExistence type="predicted"/>
<feature type="transmembrane region" description="Helical" evidence="6">
    <location>
        <begin position="585"/>
        <end position="614"/>
    </location>
</feature>
<feature type="transmembrane region" description="Helical" evidence="6">
    <location>
        <begin position="161"/>
        <end position="181"/>
    </location>
</feature>
<dbReference type="Proteomes" id="UP001501285">
    <property type="component" value="Unassembled WGS sequence"/>
</dbReference>
<dbReference type="RefSeq" id="WP_343985845.1">
    <property type="nucleotide sequence ID" value="NZ_BAAANB010000001.1"/>
</dbReference>
<gene>
    <name evidence="8" type="ORF">GCM10009740_00820</name>
</gene>
<comment type="subcellular location">
    <subcellularLocation>
        <location evidence="1">Cell membrane</location>
        <topology evidence="1">Multi-pass membrane protein</topology>
    </subcellularLocation>
</comment>
<feature type="transmembrane region" description="Helical" evidence="6">
    <location>
        <begin position="252"/>
        <end position="276"/>
    </location>
</feature>
<keyword evidence="3 6" id="KW-0812">Transmembrane</keyword>
<dbReference type="EMBL" id="BAAANB010000001">
    <property type="protein sequence ID" value="GAA2017232.1"/>
    <property type="molecule type" value="Genomic_DNA"/>
</dbReference>
<sequence length="697" mass="73829">MSDLQRDDLVDRRTGDSARSAWGAALPVAGVAVVALLACVAAARFTGASDPLPSGFTDAGPVVRWALPLVRALHDVAASLTVGSLLLAATMIPGRTRAETTAADEPRRAAALRVATAAAFVWAVAGAVVVVFTFADAAGMPLGQPGFGTQLTGALWSIEPLRVGLISTVTAVVVASVAAVARGRLVPVGLAALSAFGLLVLGLAGHAGGSADHETAVNGIAVHLLAAAVWVGGLLALVVLRHRLGDALGVVARRFSTVALWCFIALGVSGVMTASTRLGTWSDLATPYGVLVLVKVAALAVLGVAGAVHRRVTLDRIDRIDRIEATADHDGGRQMRGRLFVRLAVAETLVMGLAFGVATALARSRPPVPEMEPDPTAALSLTGFPAPPPPSALDWVTAWRVEWLFLSTGLLAIALYIAGVVRLRRRGDAWPVLRTVSWVIGWLLFVYATNGVLGIYGRVAFSWHMTLHMVEAMVLPIFLVLGAPVTLALRSIRPRRDGTLGPRELLLRAVHSRLMSVLGNPVVAAVLFFTSLVAFYWTGLFQLALETHTGHLLMTAHFVLTGYLFVWSLVGIDPGPKKWSPPLRLVVLFATISFHAFFGVAMVTGTTLLAGDFFTAIRMPWVPDPLADQRLGGGVAWAIGELPSLVLALTVAVQWFGRDQAESVRRDRRADRDGDAELNAYNERLAALAKRDGDTPR</sequence>
<name>A0ABN2TQ69_9MICO</name>
<feature type="transmembrane region" description="Helical" evidence="6">
    <location>
        <begin position="220"/>
        <end position="240"/>
    </location>
</feature>
<feature type="transmembrane region" description="Helical" evidence="6">
    <location>
        <begin position="110"/>
        <end position="135"/>
    </location>
</feature>
<feature type="domain" description="Copper resistance protein D" evidence="7">
    <location>
        <begin position="251"/>
        <end position="361"/>
    </location>
</feature>
<reference evidence="8 9" key="1">
    <citation type="journal article" date="2019" name="Int. J. Syst. Evol. Microbiol.">
        <title>The Global Catalogue of Microorganisms (GCM) 10K type strain sequencing project: providing services to taxonomists for standard genome sequencing and annotation.</title>
        <authorList>
            <consortium name="The Broad Institute Genomics Platform"/>
            <consortium name="The Broad Institute Genome Sequencing Center for Infectious Disease"/>
            <person name="Wu L."/>
            <person name="Ma J."/>
        </authorList>
    </citation>
    <scope>NUCLEOTIDE SEQUENCE [LARGE SCALE GENOMIC DNA]</scope>
    <source>
        <strain evidence="8 9">JCM 14283</strain>
    </source>
</reference>
<feature type="transmembrane region" description="Helical" evidence="6">
    <location>
        <begin position="403"/>
        <end position="423"/>
    </location>
</feature>
<evidence type="ECO:0000256" key="1">
    <source>
        <dbReference type="ARBA" id="ARBA00004651"/>
    </source>
</evidence>
<dbReference type="InterPro" id="IPR019108">
    <property type="entry name" value="Caa3_assmbl_CtaG-rel"/>
</dbReference>
<keyword evidence="5 6" id="KW-0472">Membrane</keyword>
<protein>
    <submittedName>
        <fullName evidence="8">Cytochrome c oxidase assembly protein</fullName>
    </submittedName>
</protein>
<dbReference type="Pfam" id="PF09678">
    <property type="entry name" value="Caa3_CtaG"/>
    <property type="match status" value="1"/>
</dbReference>
<organism evidence="8 9">
    <name type="scientific">Terrabacter terrae</name>
    <dbReference type="NCBI Taxonomy" id="318434"/>
    <lineage>
        <taxon>Bacteria</taxon>
        <taxon>Bacillati</taxon>
        <taxon>Actinomycetota</taxon>
        <taxon>Actinomycetes</taxon>
        <taxon>Micrococcales</taxon>
        <taxon>Intrasporangiaceae</taxon>
        <taxon>Terrabacter</taxon>
    </lineage>
</organism>
<evidence type="ECO:0000256" key="4">
    <source>
        <dbReference type="ARBA" id="ARBA00022989"/>
    </source>
</evidence>
<feature type="transmembrane region" description="Helical" evidence="6">
    <location>
        <begin position="435"/>
        <end position="457"/>
    </location>
</feature>
<keyword evidence="4 6" id="KW-1133">Transmembrane helix</keyword>
<evidence type="ECO:0000256" key="2">
    <source>
        <dbReference type="ARBA" id="ARBA00022475"/>
    </source>
</evidence>
<feature type="transmembrane region" description="Helical" evidence="6">
    <location>
        <begin position="21"/>
        <end position="45"/>
    </location>
</feature>
<keyword evidence="9" id="KW-1185">Reference proteome</keyword>
<accession>A0ABN2TQ69</accession>